<keyword evidence="2" id="KW-1185">Reference proteome</keyword>
<reference evidence="1" key="1">
    <citation type="submission" date="2023-10" db="EMBL/GenBank/DDBJ databases">
        <title>Genome assembly of Pristionchus species.</title>
        <authorList>
            <person name="Yoshida K."/>
            <person name="Sommer R.J."/>
        </authorList>
    </citation>
    <scope>NUCLEOTIDE SEQUENCE</scope>
    <source>
        <strain evidence="1">RS5133</strain>
    </source>
</reference>
<accession>A0AAV5WAZ1</accession>
<dbReference type="Proteomes" id="UP001432322">
    <property type="component" value="Unassembled WGS sequence"/>
</dbReference>
<dbReference type="EMBL" id="BTSY01000005">
    <property type="protein sequence ID" value="GMT29002.1"/>
    <property type="molecule type" value="Genomic_DNA"/>
</dbReference>
<organism evidence="1 2">
    <name type="scientific">Pristionchus fissidentatus</name>
    <dbReference type="NCBI Taxonomy" id="1538716"/>
    <lineage>
        <taxon>Eukaryota</taxon>
        <taxon>Metazoa</taxon>
        <taxon>Ecdysozoa</taxon>
        <taxon>Nematoda</taxon>
        <taxon>Chromadorea</taxon>
        <taxon>Rhabditida</taxon>
        <taxon>Rhabditina</taxon>
        <taxon>Diplogasteromorpha</taxon>
        <taxon>Diplogasteroidea</taxon>
        <taxon>Neodiplogasteridae</taxon>
        <taxon>Pristionchus</taxon>
    </lineage>
</organism>
<evidence type="ECO:0000313" key="1">
    <source>
        <dbReference type="EMBL" id="GMT29002.1"/>
    </source>
</evidence>
<name>A0AAV5WAZ1_9BILA</name>
<evidence type="ECO:0000313" key="2">
    <source>
        <dbReference type="Proteomes" id="UP001432322"/>
    </source>
</evidence>
<proteinExistence type="predicted"/>
<protein>
    <recommendedName>
        <fullName evidence="3">F-box domain-containing protein</fullName>
    </recommendedName>
</protein>
<feature type="non-terminal residue" evidence="1">
    <location>
        <position position="83"/>
    </location>
</feature>
<evidence type="ECO:0008006" key="3">
    <source>
        <dbReference type="Google" id="ProtNLM"/>
    </source>
</evidence>
<gene>
    <name evidence="1" type="ORF">PFISCL1PPCAC_20299</name>
</gene>
<dbReference type="AlphaFoldDB" id="A0AAV5WAZ1"/>
<comment type="caution">
    <text evidence="1">The sequence shown here is derived from an EMBL/GenBank/DDBJ whole genome shotgun (WGS) entry which is preliminary data.</text>
</comment>
<sequence length="83" mass="9438">SKMADSSSEESIVPPKIESLQASIDMKNRENRDLREIVDYLLPKTTMTLTPSTPSEQFLICDFPNEIIVKILPYIHSSPLFLN</sequence>
<feature type="non-terminal residue" evidence="1">
    <location>
        <position position="1"/>
    </location>
</feature>